<dbReference type="PROSITE" id="PS51886">
    <property type="entry name" value="TLDC"/>
    <property type="match status" value="1"/>
</dbReference>
<organism evidence="3 5">
    <name type="scientific">Plasmodiophora brassicae</name>
    <name type="common">Clubroot disease agent</name>
    <dbReference type="NCBI Taxonomy" id="37360"/>
    <lineage>
        <taxon>Eukaryota</taxon>
        <taxon>Sar</taxon>
        <taxon>Rhizaria</taxon>
        <taxon>Endomyxa</taxon>
        <taxon>Phytomyxea</taxon>
        <taxon>Plasmodiophorida</taxon>
        <taxon>Plasmodiophoridae</taxon>
        <taxon>Plasmodiophora</taxon>
    </lineage>
</organism>
<sequence>MVAPDVDSGRPDPNATVSSLAGDVHVEIRADHVTVDATGGAVLVDVVVGVMTMALVSSFLIAWRASRDLPLGKAIRKWLRSRHAKAVSLKRKSSTLLKEMTSVEPIASLSPRRPSSSFKSSIISGGDVDDLVAWLPMQYHGRPWQMTFSTARDGHSLRTFYANTSALPMQAAVVLLVKDALGAVFGVFCTEPWVRSRTHIGNGESFVFTLHPVRALYSWTRRNSFFVVGQTDFIAAGGGSHFAIWIDASFDRGSSLPSETFGNPTLSSAPDFVCNLVELWSVSPF</sequence>
<feature type="domain" description="TLDc" evidence="2">
    <location>
        <begin position="121"/>
        <end position="283"/>
    </location>
</feature>
<reference evidence="4 6" key="2">
    <citation type="submission" date="2018-03" db="EMBL/GenBank/DDBJ databases">
        <authorList>
            <person name="Fogelqvist J."/>
        </authorList>
    </citation>
    <scope>NUCLEOTIDE SEQUENCE [LARGE SCALE GENOMIC DNA]</scope>
</reference>
<dbReference type="EMBL" id="CDSF01000068">
    <property type="protein sequence ID" value="CEO96607.1"/>
    <property type="molecule type" value="Genomic_DNA"/>
</dbReference>
<dbReference type="InterPro" id="IPR006571">
    <property type="entry name" value="TLDc_dom"/>
</dbReference>
<protein>
    <recommendedName>
        <fullName evidence="2">TLDc domain-containing protein</fullName>
    </recommendedName>
</protein>
<keyword evidence="1" id="KW-0472">Membrane</keyword>
<proteinExistence type="predicted"/>
<dbReference type="Proteomes" id="UP000290189">
    <property type="component" value="Unassembled WGS sequence"/>
</dbReference>
<evidence type="ECO:0000313" key="3">
    <source>
        <dbReference type="EMBL" id="CEO96607.1"/>
    </source>
</evidence>
<keyword evidence="1" id="KW-0812">Transmembrane</keyword>
<dbReference type="EMBL" id="OVEO01000003">
    <property type="protein sequence ID" value="SPQ94662.1"/>
    <property type="molecule type" value="Genomic_DNA"/>
</dbReference>
<geneLocation type="mitochondrion" evidence="4"/>
<keyword evidence="4" id="KW-0496">Mitochondrion</keyword>
<accession>A0A0G4IN59</accession>
<dbReference type="AlphaFoldDB" id="A0A0G4IN59"/>
<dbReference type="SMART" id="SM00584">
    <property type="entry name" value="TLDc"/>
    <property type="match status" value="1"/>
</dbReference>
<keyword evidence="5" id="KW-1185">Reference proteome</keyword>
<dbReference type="PANTHER" id="PTHR23354">
    <property type="entry name" value="NUCLEOLAR PROTEIN 7/ESTROGEN RECEPTOR COACTIVATOR-RELATED"/>
    <property type="match status" value="1"/>
</dbReference>
<name>A0A0G4IN59_PLABS</name>
<evidence type="ECO:0000313" key="4">
    <source>
        <dbReference type="EMBL" id="SPQ94662.1"/>
    </source>
</evidence>
<keyword evidence="1" id="KW-1133">Transmembrane helix</keyword>
<evidence type="ECO:0000313" key="6">
    <source>
        <dbReference type="Proteomes" id="UP000290189"/>
    </source>
</evidence>
<evidence type="ECO:0000313" key="5">
    <source>
        <dbReference type="Proteomes" id="UP000039324"/>
    </source>
</evidence>
<feature type="transmembrane region" description="Helical" evidence="1">
    <location>
        <begin position="41"/>
        <end position="63"/>
    </location>
</feature>
<dbReference type="Pfam" id="PF07534">
    <property type="entry name" value="TLD"/>
    <property type="match status" value="1"/>
</dbReference>
<dbReference type="OrthoDB" id="26679at2759"/>
<gene>
    <name evidence="3" type="ORF">PBRA_005216</name>
    <name evidence="4" type="ORF">PLBR_LOCUS1877</name>
</gene>
<evidence type="ECO:0000256" key="1">
    <source>
        <dbReference type="SAM" id="Phobius"/>
    </source>
</evidence>
<evidence type="ECO:0000259" key="2">
    <source>
        <dbReference type="PROSITE" id="PS51886"/>
    </source>
</evidence>
<dbReference type="Proteomes" id="UP000039324">
    <property type="component" value="Unassembled WGS sequence"/>
</dbReference>
<reference evidence="3 5" key="1">
    <citation type="submission" date="2015-02" db="EMBL/GenBank/DDBJ databases">
        <authorList>
            <person name="Chooi Y.-H."/>
        </authorList>
    </citation>
    <scope>NUCLEOTIDE SEQUENCE [LARGE SCALE GENOMIC DNA]</scope>
    <source>
        <strain evidence="3">E3</strain>
    </source>
</reference>